<comment type="subunit">
    <text evidence="3">Homotrimer.</text>
</comment>
<reference evidence="6 7" key="1">
    <citation type="journal article" date="2015" name="Microbiome">
        <title>Genomic resolution of linkages in carbon, nitrogen, and sulfur cycling among widespread estuary sediment bacteria.</title>
        <authorList>
            <person name="Baker B.J."/>
            <person name="Lazar C.S."/>
            <person name="Teske A.P."/>
            <person name="Dick G.J."/>
        </authorList>
    </citation>
    <scope>NUCLEOTIDE SEQUENCE [LARGE SCALE GENOMIC DNA]</scope>
    <source>
        <strain evidence="6">SM1_40</strain>
    </source>
</reference>
<keyword evidence="4" id="KW-0456">Lyase</keyword>
<dbReference type="PANTHER" id="PTHR30246">
    <property type="entry name" value="2-KETO-3-DEOXY-6-PHOSPHOGLUCONATE ALDOLASE"/>
    <property type="match status" value="1"/>
</dbReference>
<gene>
    <name evidence="6" type="ORF">AMJ71_01880</name>
</gene>
<dbReference type="Gene3D" id="3.20.20.70">
    <property type="entry name" value="Aldolase class I"/>
    <property type="match status" value="1"/>
</dbReference>
<keyword evidence="5" id="KW-0119">Carbohydrate metabolism</keyword>
<evidence type="ECO:0000313" key="6">
    <source>
        <dbReference type="EMBL" id="KPL10774.1"/>
    </source>
</evidence>
<evidence type="ECO:0000256" key="3">
    <source>
        <dbReference type="ARBA" id="ARBA00011233"/>
    </source>
</evidence>
<evidence type="ECO:0000313" key="7">
    <source>
        <dbReference type="Proteomes" id="UP000051035"/>
    </source>
</evidence>
<dbReference type="NCBIfam" id="TIGR01182">
    <property type="entry name" value="eda"/>
    <property type="match status" value="1"/>
</dbReference>
<dbReference type="InterPro" id="IPR000887">
    <property type="entry name" value="Aldlse_KDPG_KHG"/>
</dbReference>
<sequence>MHQVKTRSEDVLRELKARRIIAIIRAAGEEEAEHIATAAISGGITAIEIAVNMPGAMGAIRRLAGREGVLVGAGTVVNAKLAKAAIEAGAQFVVSPHTDRRIIDAATEFGVLASTGAATPTEVVTAWALGARLVEVFPAASFGGPSHIAALKVPLPFIELMATGGVNLNNILDYFRAGVSTVGVASGLIDPWAVETGRWDVITHKATALTAKLSLLT</sequence>
<dbReference type="Proteomes" id="UP000051035">
    <property type="component" value="Unassembled WGS sequence"/>
</dbReference>
<comment type="pathway">
    <text evidence="1">Carbohydrate acid metabolism.</text>
</comment>
<organism evidence="6 7">
    <name type="scientific">candidate division TA06 bacterium SM1_40</name>
    <dbReference type="NCBI Taxonomy" id="1703773"/>
    <lineage>
        <taxon>Bacteria</taxon>
        <taxon>Bacteria division TA06</taxon>
    </lineage>
</organism>
<dbReference type="CDD" id="cd00452">
    <property type="entry name" value="KDPG_aldolase"/>
    <property type="match status" value="1"/>
</dbReference>
<protein>
    <recommendedName>
        <fullName evidence="8">2-dehydro-3-deoxyphosphogluconate aldolase</fullName>
    </recommendedName>
</protein>
<evidence type="ECO:0000256" key="5">
    <source>
        <dbReference type="ARBA" id="ARBA00023277"/>
    </source>
</evidence>
<dbReference type="GO" id="GO:0016829">
    <property type="term" value="F:lyase activity"/>
    <property type="evidence" value="ECO:0007669"/>
    <property type="project" value="UniProtKB-KW"/>
</dbReference>
<comment type="caution">
    <text evidence="6">The sequence shown here is derived from an EMBL/GenBank/DDBJ whole genome shotgun (WGS) entry which is preliminary data.</text>
</comment>
<comment type="similarity">
    <text evidence="2">Belongs to the KHG/KDPG aldolase family.</text>
</comment>
<evidence type="ECO:0000256" key="1">
    <source>
        <dbReference type="ARBA" id="ARBA00004761"/>
    </source>
</evidence>
<dbReference type="EMBL" id="LJVA01000012">
    <property type="protein sequence ID" value="KPL10774.1"/>
    <property type="molecule type" value="Genomic_DNA"/>
</dbReference>
<evidence type="ECO:0000256" key="4">
    <source>
        <dbReference type="ARBA" id="ARBA00023239"/>
    </source>
</evidence>
<evidence type="ECO:0000256" key="2">
    <source>
        <dbReference type="ARBA" id="ARBA00006906"/>
    </source>
</evidence>
<dbReference type="AlphaFoldDB" id="A0A0S8JM62"/>
<dbReference type="InterPro" id="IPR013785">
    <property type="entry name" value="Aldolase_TIM"/>
</dbReference>
<accession>A0A0S8JM62</accession>
<dbReference type="Pfam" id="PF01081">
    <property type="entry name" value="Aldolase"/>
    <property type="match status" value="1"/>
</dbReference>
<evidence type="ECO:0008006" key="8">
    <source>
        <dbReference type="Google" id="ProtNLM"/>
    </source>
</evidence>
<proteinExistence type="inferred from homology"/>
<name>A0A0S8JM62_UNCT6</name>
<dbReference type="PANTHER" id="PTHR30246:SF1">
    <property type="entry name" value="2-DEHYDRO-3-DEOXY-6-PHOSPHOGALACTONATE ALDOLASE-RELATED"/>
    <property type="match status" value="1"/>
</dbReference>
<dbReference type="SUPFAM" id="SSF51569">
    <property type="entry name" value="Aldolase"/>
    <property type="match status" value="1"/>
</dbReference>